<dbReference type="KEGG" id="mpar:F7D14_20760"/>
<feature type="chain" id="PRO_5025689519" evidence="1">
    <location>
        <begin position="28"/>
        <end position="118"/>
    </location>
</feature>
<name>A0A6B8MCB3_9HYPH</name>
<feature type="signal peptide" evidence="1">
    <location>
        <begin position="1"/>
        <end position="27"/>
    </location>
</feature>
<evidence type="ECO:0000313" key="2">
    <source>
        <dbReference type="EMBL" id="QGN00026.1"/>
    </source>
</evidence>
<gene>
    <name evidence="2" type="ORF">F7D14_20760</name>
</gene>
<keyword evidence="2" id="KW-0614">Plasmid</keyword>
<organism evidence="2 3">
    <name type="scientific">Methylocystis parvus</name>
    <dbReference type="NCBI Taxonomy" id="134"/>
    <lineage>
        <taxon>Bacteria</taxon>
        <taxon>Pseudomonadati</taxon>
        <taxon>Pseudomonadota</taxon>
        <taxon>Alphaproteobacteria</taxon>
        <taxon>Hyphomicrobiales</taxon>
        <taxon>Methylocystaceae</taxon>
        <taxon>Methylocystis</taxon>
    </lineage>
</organism>
<dbReference type="AlphaFoldDB" id="A0A6B8MCB3"/>
<accession>A0A6B8MCB3</accession>
<geneLocation type="plasmid" evidence="2">
    <name>unnamed2</name>
</geneLocation>
<protein>
    <submittedName>
        <fullName evidence="2">Uncharacterized protein</fullName>
    </submittedName>
</protein>
<keyword evidence="3" id="KW-1185">Reference proteome</keyword>
<proteinExistence type="predicted"/>
<reference evidence="2 3" key="1">
    <citation type="submission" date="2019-09" db="EMBL/GenBank/DDBJ databases">
        <title>Isolation and complete genome sequencing of Methylocystis species.</title>
        <authorList>
            <person name="Rumah B.L."/>
            <person name="Stead C.E."/>
            <person name="Stevens B.C."/>
            <person name="Minton N.P."/>
            <person name="Grosse-Honebrink A."/>
            <person name="Zhang Y."/>
        </authorList>
    </citation>
    <scope>NUCLEOTIDE SEQUENCE [LARGE SCALE GENOMIC DNA]</scope>
    <source>
        <strain evidence="2 3">BRCS2</strain>
        <plasmid evidence="2 3">unnamed2</plasmid>
    </source>
</reference>
<dbReference type="EMBL" id="CP044333">
    <property type="protein sequence ID" value="QGN00026.1"/>
    <property type="molecule type" value="Genomic_DNA"/>
</dbReference>
<dbReference type="RefSeq" id="WP_016920733.1">
    <property type="nucleotide sequence ID" value="NZ_CP044333.1"/>
</dbReference>
<dbReference type="GeneID" id="42570900"/>
<evidence type="ECO:0000256" key="1">
    <source>
        <dbReference type="SAM" id="SignalP"/>
    </source>
</evidence>
<keyword evidence="1" id="KW-0732">Signal</keyword>
<sequence>MTTIQKILSALIAAAPLALGAASPASAGKTETKAVRACVASAANLPGFVACTASVLTAVEATKCFNSGFKDCFGEHNDLTRFVRNNIAGPLNDIATGHLGGSDASVWRQMGLPEMKLF</sequence>
<dbReference type="Proteomes" id="UP000422569">
    <property type="component" value="Plasmid unnamed2"/>
</dbReference>
<evidence type="ECO:0000313" key="3">
    <source>
        <dbReference type="Proteomes" id="UP000422569"/>
    </source>
</evidence>